<evidence type="ECO:0000259" key="4">
    <source>
        <dbReference type="Pfam" id="PF13845"/>
    </source>
</evidence>
<name>A0A917XKL7_9ACTN</name>
<comment type="caution">
    <text evidence="5">The sequence shown here is derived from an EMBL/GenBank/DDBJ whole genome shotgun (WGS) entry which is preliminary data.</text>
</comment>
<keyword evidence="2" id="KW-0472">Membrane</keyword>
<feature type="transmembrane region" description="Helical" evidence="2">
    <location>
        <begin position="159"/>
        <end position="180"/>
    </location>
</feature>
<sequence length="464" mass="48972">MPPSAAAAQRAVSPFTARTVAFSTLIPPPFTARLRCAQSYVSPAVRFRAARRPLRSTVPVSIPPPPGPHQPQGPYPPPQSGQPQYPQYPQGPYGQQPPYPGPYQPWGQGYGPYPAQPPVNGLAIASLVLGLLCCLPGAGLVLGLVGLGQIRRRGERGKAMAVTGSVFSGLGLALWVLLLASGGAGEFWDGVKEGVNESSSLSLSTGDCFDTPDGELTGDLVSDVTVVDCGKAHDGEVFATYRLKGSSYPGDNGVGDSADQRCYALEDGYAMDGWAIPGDVDVYYFTPSEDSWRYGDREVACVFGNTTEGRTLSGSLRNDESVLDADQVAYLDAAHVLDSALGTAPDAQYVEDDLPGYRRWAGRMTTALGRQTTMLRAHGWDPDTEKPVNDLVAGLGRARAEWAKAAKATDADTYYTHYEKGWALLDPQRSVTTRKALGLATTPPGDGDEGGGSGRGGSGSGVEV</sequence>
<feature type="region of interest" description="Disordered" evidence="1">
    <location>
        <begin position="56"/>
        <end position="105"/>
    </location>
</feature>
<evidence type="ECO:0000259" key="3">
    <source>
        <dbReference type="Pfam" id="PF13828"/>
    </source>
</evidence>
<dbReference type="Pfam" id="PF13828">
    <property type="entry name" value="DUF4190"/>
    <property type="match status" value="1"/>
</dbReference>
<evidence type="ECO:0008006" key="7">
    <source>
        <dbReference type="Google" id="ProtNLM"/>
    </source>
</evidence>
<evidence type="ECO:0000313" key="5">
    <source>
        <dbReference type="EMBL" id="GGN36174.1"/>
    </source>
</evidence>
<dbReference type="InterPro" id="IPR026004">
    <property type="entry name" value="Septum_form"/>
</dbReference>
<dbReference type="AlphaFoldDB" id="A0A917XKL7"/>
<keyword evidence="2" id="KW-0812">Transmembrane</keyword>
<organism evidence="5 6">
    <name type="scientific">Streptomyces fuscichromogenes</name>
    <dbReference type="NCBI Taxonomy" id="1324013"/>
    <lineage>
        <taxon>Bacteria</taxon>
        <taxon>Bacillati</taxon>
        <taxon>Actinomycetota</taxon>
        <taxon>Actinomycetes</taxon>
        <taxon>Kitasatosporales</taxon>
        <taxon>Streptomycetaceae</taxon>
        <taxon>Streptomyces</taxon>
    </lineage>
</organism>
<dbReference type="Pfam" id="PF13845">
    <property type="entry name" value="Septum_form"/>
    <property type="match status" value="1"/>
</dbReference>
<protein>
    <recommendedName>
        <fullName evidence="7">DUF4190 domain-containing protein</fullName>
    </recommendedName>
</protein>
<feature type="compositionally biased region" description="Low complexity" evidence="1">
    <location>
        <begin position="81"/>
        <end position="94"/>
    </location>
</feature>
<reference evidence="5" key="2">
    <citation type="submission" date="2020-09" db="EMBL/GenBank/DDBJ databases">
        <authorList>
            <person name="Sun Q."/>
            <person name="Zhou Y."/>
        </authorList>
    </citation>
    <scope>NUCLEOTIDE SEQUENCE</scope>
    <source>
        <strain evidence="5">CGMCC 4.7110</strain>
    </source>
</reference>
<feature type="compositionally biased region" description="Pro residues" evidence="1">
    <location>
        <begin position="61"/>
        <end position="80"/>
    </location>
</feature>
<feature type="domain" description="Septum formation-related" evidence="4">
    <location>
        <begin position="206"/>
        <end position="321"/>
    </location>
</feature>
<evidence type="ECO:0000256" key="2">
    <source>
        <dbReference type="SAM" id="Phobius"/>
    </source>
</evidence>
<feature type="region of interest" description="Disordered" evidence="1">
    <location>
        <begin position="438"/>
        <end position="464"/>
    </location>
</feature>
<dbReference type="EMBL" id="BMML01000024">
    <property type="protein sequence ID" value="GGN36174.1"/>
    <property type="molecule type" value="Genomic_DNA"/>
</dbReference>
<dbReference type="Proteomes" id="UP000653411">
    <property type="component" value="Unassembled WGS sequence"/>
</dbReference>
<feature type="transmembrane region" description="Helical" evidence="2">
    <location>
        <begin position="122"/>
        <end position="147"/>
    </location>
</feature>
<proteinExistence type="predicted"/>
<keyword evidence="2" id="KW-1133">Transmembrane helix</keyword>
<feature type="compositionally biased region" description="Gly residues" evidence="1">
    <location>
        <begin position="450"/>
        <end position="464"/>
    </location>
</feature>
<evidence type="ECO:0000256" key="1">
    <source>
        <dbReference type="SAM" id="MobiDB-lite"/>
    </source>
</evidence>
<gene>
    <name evidence="5" type="ORF">GCM10011578_079080</name>
</gene>
<reference evidence="5" key="1">
    <citation type="journal article" date="2014" name="Int. J. Syst. Evol. Microbiol.">
        <title>Complete genome sequence of Corynebacterium casei LMG S-19264T (=DSM 44701T), isolated from a smear-ripened cheese.</title>
        <authorList>
            <consortium name="US DOE Joint Genome Institute (JGI-PGF)"/>
            <person name="Walter F."/>
            <person name="Albersmeier A."/>
            <person name="Kalinowski J."/>
            <person name="Ruckert C."/>
        </authorList>
    </citation>
    <scope>NUCLEOTIDE SEQUENCE</scope>
    <source>
        <strain evidence="5">CGMCC 4.7110</strain>
    </source>
</reference>
<dbReference type="InterPro" id="IPR025241">
    <property type="entry name" value="DUF4190"/>
</dbReference>
<feature type="domain" description="DUF4190" evidence="3">
    <location>
        <begin position="122"/>
        <end position="178"/>
    </location>
</feature>
<keyword evidence="6" id="KW-1185">Reference proteome</keyword>
<accession>A0A917XKL7</accession>
<evidence type="ECO:0000313" key="6">
    <source>
        <dbReference type="Proteomes" id="UP000653411"/>
    </source>
</evidence>